<evidence type="ECO:0000313" key="3">
    <source>
        <dbReference type="Proteomes" id="UP001231701"/>
    </source>
</evidence>
<dbReference type="CDD" id="cd07043">
    <property type="entry name" value="STAS_anti-anti-sigma_factors"/>
    <property type="match status" value="1"/>
</dbReference>
<evidence type="ECO:0000313" key="2">
    <source>
        <dbReference type="EMBL" id="WMC89203.1"/>
    </source>
</evidence>
<accession>A0AAX3ZR72</accession>
<evidence type="ECO:0000259" key="1">
    <source>
        <dbReference type="PROSITE" id="PS50801"/>
    </source>
</evidence>
<dbReference type="SUPFAM" id="SSF52091">
    <property type="entry name" value="SpoIIaa-like"/>
    <property type="match status" value="1"/>
</dbReference>
<organism evidence="2 3">
    <name type="scientific">Streptomyces rochei</name>
    <name type="common">Streptomyces parvullus</name>
    <dbReference type="NCBI Taxonomy" id="1928"/>
    <lineage>
        <taxon>Bacteria</taxon>
        <taxon>Bacillati</taxon>
        <taxon>Actinomycetota</taxon>
        <taxon>Actinomycetes</taxon>
        <taxon>Kitasatosporales</taxon>
        <taxon>Streptomycetaceae</taxon>
        <taxon>Streptomyces</taxon>
        <taxon>Streptomyces rochei group</taxon>
    </lineage>
</organism>
<dbReference type="InterPro" id="IPR036513">
    <property type="entry name" value="STAS_dom_sf"/>
</dbReference>
<sequence>MTVDRRRSSPTPTAPVRIAEADGRHAVLAFAGDLDAPALRVLEELLLDHRLREPTAWTLDMSALEHIDLACAYALLRAVTGTPERDVAITVRGARPAVHRTLRHAGVDTVVTFAP</sequence>
<dbReference type="PROSITE" id="PS50801">
    <property type="entry name" value="STAS"/>
    <property type="match status" value="1"/>
</dbReference>
<dbReference type="RefSeq" id="WP_306693170.1">
    <property type="nucleotide sequence ID" value="NZ_CP121271.1"/>
</dbReference>
<dbReference type="GeneID" id="90945953"/>
<dbReference type="EMBL" id="CP121271">
    <property type="protein sequence ID" value="WMC89203.1"/>
    <property type="molecule type" value="Genomic_DNA"/>
</dbReference>
<dbReference type="AlphaFoldDB" id="A0AAX3ZR72"/>
<dbReference type="Proteomes" id="UP001231701">
    <property type="component" value="Chromosome"/>
</dbReference>
<reference evidence="2" key="1">
    <citation type="submission" date="2023-03" db="EMBL/GenBank/DDBJ databases">
        <title>Borrelidin-producing and root-colonizing Streptomyces rochei is a potent biopesticide for soil-borne oomycete-caused plant diseases.</title>
        <authorList>
            <person name="Zhou D."/>
            <person name="Wang X."/>
            <person name="Navarro-Munoz J.C."/>
            <person name="Li W."/>
            <person name="Li J."/>
            <person name="Jiu M."/>
            <person name="Deng S."/>
            <person name="Ye Y."/>
            <person name="Daly P."/>
            <person name="Wei L."/>
        </authorList>
    </citation>
    <scope>NUCLEOTIDE SEQUENCE</scope>
    <source>
        <strain evidence="2">JK1</strain>
    </source>
</reference>
<dbReference type="Pfam" id="PF13466">
    <property type="entry name" value="STAS_2"/>
    <property type="match status" value="1"/>
</dbReference>
<dbReference type="InterPro" id="IPR058548">
    <property type="entry name" value="MlaB-like_STAS"/>
</dbReference>
<dbReference type="Gene3D" id="3.30.750.24">
    <property type="entry name" value="STAS domain"/>
    <property type="match status" value="1"/>
</dbReference>
<name>A0AAX3ZR72_STRRO</name>
<proteinExistence type="predicted"/>
<gene>
    <name evidence="2" type="ORF">P7W03_27975</name>
</gene>
<feature type="domain" description="STAS" evidence="1">
    <location>
        <begin position="27"/>
        <end position="115"/>
    </location>
</feature>
<dbReference type="InterPro" id="IPR002645">
    <property type="entry name" value="STAS_dom"/>
</dbReference>
<protein>
    <submittedName>
        <fullName evidence="2">STAS domain-containing protein</fullName>
    </submittedName>
</protein>